<dbReference type="Pfam" id="PF00970">
    <property type="entry name" value="FAD_binding_6"/>
    <property type="match status" value="1"/>
</dbReference>
<dbReference type="PANTHER" id="PTHR42815:SF2">
    <property type="entry name" value="FAD-BINDING, PUTATIVE (AFU_ORTHOLOGUE AFUA_6G07600)-RELATED"/>
    <property type="match status" value="1"/>
</dbReference>
<dbReference type="InterPro" id="IPR001041">
    <property type="entry name" value="2Fe-2S_ferredoxin-type"/>
</dbReference>
<dbReference type="InterPro" id="IPR017927">
    <property type="entry name" value="FAD-bd_FR_type"/>
</dbReference>
<gene>
    <name evidence="4" type="ORF">QWZ18_29570</name>
</gene>
<dbReference type="Gene3D" id="3.10.20.30">
    <property type="match status" value="1"/>
</dbReference>
<feature type="domain" description="FAD-binding FR-type" evidence="3">
    <location>
        <begin position="339"/>
        <end position="442"/>
    </location>
</feature>
<dbReference type="EMBL" id="JAUFPT010000114">
    <property type="protein sequence ID" value="MDN3574731.1"/>
    <property type="molecule type" value="Genomic_DNA"/>
</dbReference>
<dbReference type="PROSITE" id="PS00197">
    <property type="entry name" value="2FE2S_FER_1"/>
    <property type="match status" value="1"/>
</dbReference>
<reference evidence="5" key="1">
    <citation type="journal article" date="2019" name="Int. J. Syst. Evol. Microbiol.">
        <title>The Global Catalogue of Microorganisms (GCM) 10K type strain sequencing project: providing services to taxonomists for standard genome sequencing and annotation.</title>
        <authorList>
            <consortium name="The Broad Institute Genomics Platform"/>
            <consortium name="The Broad Institute Genome Sequencing Center for Infectious Disease"/>
            <person name="Wu L."/>
            <person name="Ma J."/>
        </authorList>
    </citation>
    <scope>NUCLEOTIDE SEQUENCE [LARGE SCALE GENOMIC DNA]</scope>
    <source>
        <strain evidence="5">CECT 7806</strain>
    </source>
</reference>
<evidence type="ECO:0000259" key="3">
    <source>
        <dbReference type="PROSITE" id="PS51384"/>
    </source>
</evidence>
<dbReference type="InterPro" id="IPR006058">
    <property type="entry name" value="2Fe2S_fd_BS"/>
</dbReference>
<dbReference type="InterPro" id="IPR036010">
    <property type="entry name" value="2Fe-2S_ferredoxin-like_sf"/>
</dbReference>
<dbReference type="SUPFAM" id="SSF52343">
    <property type="entry name" value="Ferredoxin reductase-like, C-terminal NADP-linked domain"/>
    <property type="match status" value="1"/>
</dbReference>
<sequence>MSDGPTMARLPDSQASPWHPGEKAIQQQVGVADRMEAVGRRVVRDFMPEQHRAFFGQIPFIVAGSIDPQGDAWATLVAGHPGFIASPTPTALDLAVRPDPSDPASAGLRAGNAIGLLGIELHTRRRNRVNGLVRAASGGVLRVAVDQSFGNCPQYIQLRDVALVRDPDQPFAGSVEESAVPDATARAVIEAADTFFVASFAEGDGRRQVDVSHRGGKAGFVRVAADGTLTIPDFAGNLFFATLGNILLNGKAGLVFADFETGDLLQMTGDAEVVLSSPEIGAFQGAERLWTFRPRRVVRRRAALPLRWTFRPDGWSPNALMTGDWREAADRLRAADLATRWRPFRVSRIVDESRAIRSFHLLPADGFGLVPHRAGQHLPIRITLPGSDKPLVRTYTLSVAPSDAAYRISVKRDGAVSGHLHDTLRVGDVVEARAPAGGFTLDAHVARPAVLLAGGVGITPLLAMLRHVVYEGLRTRAIRPTILIQAARSREDRPFAEELAGLAAAAGGAVRIVRVLSDPGDAVAGIDYDAAGRIDTGLLARVLPFGDYDFYLCGPPAFTQALYDGLRGLNIADDRIHAEAFGPAALMRSAPAGAAVPQRPPAAAGPVAVAFLNASKEARWTPEAGTLLELAEARGLSPAFSCRSGSCGSCRTKLLAGAVTYGREPTAPAAADEVLICSAVPAEGSGPVHLAL</sequence>
<evidence type="ECO:0000256" key="1">
    <source>
        <dbReference type="SAM" id="MobiDB-lite"/>
    </source>
</evidence>
<dbReference type="PANTHER" id="PTHR42815">
    <property type="entry name" value="FAD-BINDING, PUTATIVE (AFU_ORTHOLOGUE AFUA_6G07600)-RELATED"/>
    <property type="match status" value="1"/>
</dbReference>
<dbReference type="InterPro" id="IPR012675">
    <property type="entry name" value="Beta-grasp_dom_sf"/>
</dbReference>
<dbReference type="InterPro" id="IPR008333">
    <property type="entry name" value="Cbr1-like_FAD-bd_dom"/>
</dbReference>
<dbReference type="InterPro" id="IPR001433">
    <property type="entry name" value="OxRdtase_FAD/NAD-bd"/>
</dbReference>
<dbReference type="PROSITE" id="PS51085">
    <property type="entry name" value="2FE2S_FER_2"/>
    <property type="match status" value="1"/>
</dbReference>
<proteinExistence type="predicted"/>
<keyword evidence="5" id="KW-1185">Reference proteome</keyword>
<dbReference type="InterPro" id="IPR017938">
    <property type="entry name" value="Riboflavin_synthase-like_b-brl"/>
</dbReference>
<dbReference type="InterPro" id="IPR012349">
    <property type="entry name" value="Split_barrel_FMN-bd"/>
</dbReference>
<protein>
    <submittedName>
        <fullName evidence="4">Pyridoxamine 5'-phosphate oxidase family protein</fullName>
    </submittedName>
</protein>
<evidence type="ECO:0000259" key="2">
    <source>
        <dbReference type="PROSITE" id="PS51085"/>
    </source>
</evidence>
<dbReference type="CDD" id="cd06184">
    <property type="entry name" value="flavohem_like_fad_nad_binding"/>
    <property type="match status" value="1"/>
</dbReference>
<name>A0ABT8AXX2_9HYPH</name>
<dbReference type="SUPFAM" id="SSF50475">
    <property type="entry name" value="FMN-binding split barrel"/>
    <property type="match status" value="1"/>
</dbReference>
<dbReference type="SUPFAM" id="SSF63380">
    <property type="entry name" value="Riboflavin synthase domain-like"/>
    <property type="match status" value="1"/>
</dbReference>
<dbReference type="Gene3D" id="2.30.110.10">
    <property type="entry name" value="Electron Transport, Fmn-binding Protein, Chain A"/>
    <property type="match status" value="1"/>
</dbReference>
<evidence type="ECO:0000313" key="5">
    <source>
        <dbReference type="Proteomes" id="UP001244297"/>
    </source>
</evidence>
<feature type="domain" description="2Fe-2S ferredoxin-type" evidence="2">
    <location>
        <begin position="607"/>
        <end position="692"/>
    </location>
</feature>
<dbReference type="Gene3D" id="2.40.30.10">
    <property type="entry name" value="Translation factors"/>
    <property type="match status" value="1"/>
</dbReference>
<dbReference type="CDD" id="cd00207">
    <property type="entry name" value="fer2"/>
    <property type="match status" value="1"/>
</dbReference>
<dbReference type="PROSITE" id="PS51384">
    <property type="entry name" value="FAD_FR"/>
    <property type="match status" value="1"/>
</dbReference>
<feature type="region of interest" description="Disordered" evidence="1">
    <location>
        <begin position="1"/>
        <end position="22"/>
    </location>
</feature>
<dbReference type="PRINTS" id="PR00410">
    <property type="entry name" value="PHEHYDRXLASE"/>
</dbReference>
<accession>A0ABT8AXX2</accession>
<dbReference type="Pfam" id="PF00175">
    <property type="entry name" value="NAD_binding_1"/>
    <property type="match status" value="1"/>
</dbReference>
<dbReference type="SUPFAM" id="SSF54292">
    <property type="entry name" value="2Fe-2S ferredoxin-like"/>
    <property type="match status" value="1"/>
</dbReference>
<dbReference type="RefSeq" id="WP_238290908.1">
    <property type="nucleotide sequence ID" value="NZ_BPQS01000029.1"/>
</dbReference>
<dbReference type="Pfam" id="PF00111">
    <property type="entry name" value="Fer2"/>
    <property type="match status" value="1"/>
</dbReference>
<organism evidence="4 5">
    <name type="scientific">Methylobacterium longum</name>
    <dbReference type="NCBI Taxonomy" id="767694"/>
    <lineage>
        <taxon>Bacteria</taxon>
        <taxon>Pseudomonadati</taxon>
        <taxon>Pseudomonadota</taxon>
        <taxon>Alphaproteobacteria</taxon>
        <taxon>Hyphomicrobiales</taxon>
        <taxon>Methylobacteriaceae</taxon>
        <taxon>Methylobacterium</taxon>
    </lineage>
</organism>
<evidence type="ECO:0000313" key="4">
    <source>
        <dbReference type="EMBL" id="MDN3574731.1"/>
    </source>
</evidence>
<dbReference type="Proteomes" id="UP001244297">
    <property type="component" value="Unassembled WGS sequence"/>
</dbReference>
<dbReference type="InterPro" id="IPR039261">
    <property type="entry name" value="FNR_nucleotide-bd"/>
</dbReference>
<dbReference type="Gene3D" id="3.40.50.80">
    <property type="entry name" value="Nucleotide-binding domain of ferredoxin-NADP reductase (FNR) module"/>
    <property type="match status" value="1"/>
</dbReference>
<comment type="caution">
    <text evidence="4">The sequence shown here is derived from an EMBL/GenBank/DDBJ whole genome shotgun (WGS) entry which is preliminary data.</text>
</comment>